<evidence type="ECO:0000313" key="3">
    <source>
        <dbReference type="Proteomes" id="UP000177480"/>
    </source>
</evidence>
<dbReference type="STRING" id="1802114.A2719_02235"/>
<name>A0A1G2G2Y5_9BACT</name>
<feature type="transmembrane region" description="Helical" evidence="1">
    <location>
        <begin position="39"/>
        <end position="58"/>
    </location>
</feature>
<protein>
    <submittedName>
        <fullName evidence="2">Uncharacterized protein</fullName>
    </submittedName>
</protein>
<keyword evidence="1" id="KW-1133">Transmembrane helix</keyword>
<sequence length="66" mass="7692">MPGNSPRTANSRKQILHKSNGRIYPRLRPHRKHLRTTRVVNFGFFFDLAFVDVFAIVLSNNPNKNE</sequence>
<evidence type="ECO:0000313" key="2">
    <source>
        <dbReference type="EMBL" id="OGZ44158.1"/>
    </source>
</evidence>
<dbReference type="AlphaFoldDB" id="A0A1G2G2Y5"/>
<accession>A0A1G2G2Y5</accession>
<dbReference type="EMBL" id="MHNK01000007">
    <property type="protein sequence ID" value="OGZ44158.1"/>
    <property type="molecule type" value="Genomic_DNA"/>
</dbReference>
<dbReference type="Proteomes" id="UP000177480">
    <property type="component" value="Unassembled WGS sequence"/>
</dbReference>
<gene>
    <name evidence="2" type="ORF">A2719_02235</name>
</gene>
<keyword evidence="1" id="KW-0812">Transmembrane</keyword>
<evidence type="ECO:0000256" key="1">
    <source>
        <dbReference type="SAM" id="Phobius"/>
    </source>
</evidence>
<organism evidence="2 3">
    <name type="scientific">Candidatus Ryanbacteria bacterium RIFCSPHIGHO2_01_FULL_45_22</name>
    <dbReference type="NCBI Taxonomy" id="1802114"/>
    <lineage>
        <taxon>Bacteria</taxon>
        <taxon>Candidatus Ryaniibacteriota</taxon>
    </lineage>
</organism>
<comment type="caution">
    <text evidence="2">The sequence shown here is derived from an EMBL/GenBank/DDBJ whole genome shotgun (WGS) entry which is preliminary data.</text>
</comment>
<keyword evidence="1" id="KW-0472">Membrane</keyword>
<reference evidence="2 3" key="1">
    <citation type="journal article" date="2016" name="Nat. Commun.">
        <title>Thousands of microbial genomes shed light on interconnected biogeochemical processes in an aquifer system.</title>
        <authorList>
            <person name="Anantharaman K."/>
            <person name="Brown C.T."/>
            <person name="Hug L.A."/>
            <person name="Sharon I."/>
            <person name="Castelle C.J."/>
            <person name="Probst A.J."/>
            <person name="Thomas B.C."/>
            <person name="Singh A."/>
            <person name="Wilkins M.J."/>
            <person name="Karaoz U."/>
            <person name="Brodie E.L."/>
            <person name="Williams K.H."/>
            <person name="Hubbard S.S."/>
            <person name="Banfield J.F."/>
        </authorList>
    </citation>
    <scope>NUCLEOTIDE SEQUENCE [LARGE SCALE GENOMIC DNA]</scope>
</reference>
<proteinExistence type="predicted"/>